<dbReference type="InterPro" id="IPR032088">
    <property type="entry name" value="SAT"/>
</dbReference>
<feature type="region of interest" description="Disordered" evidence="1">
    <location>
        <begin position="562"/>
        <end position="582"/>
    </location>
</feature>
<feature type="region of interest" description="Disordered" evidence="1">
    <location>
        <begin position="816"/>
        <end position="862"/>
    </location>
</feature>
<dbReference type="GO" id="GO:0016740">
    <property type="term" value="F:transferase activity"/>
    <property type="evidence" value="ECO:0007669"/>
    <property type="project" value="InterPro"/>
</dbReference>
<reference evidence="3 4" key="1">
    <citation type="submission" date="2021-02" db="EMBL/GenBank/DDBJ databases">
        <title>Porcisia hertigi Genome sequencing and assembly.</title>
        <authorList>
            <person name="Almutairi H."/>
            <person name="Gatherer D."/>
        </authorList>
    </citation>
    <scope>NUCLEOTIDE SEQUENCE [LARGE SCALE GENOMIC DNA]</scope>
    <source>
        <strain evidence="3 4">C119</strain>
    </source>
</reference>
<dbReference type="Gene3D" id="3.40.366.10">
    <property type="entry name" value="Malonyl-Coenzyme A Acyl Carrier Protein, domain 2"/>
    <property type="match status" value="1"/>
</dbReference>
<feature type="compositionally biased region" description="Basic and acidic residues" evidence="1">
    <location>
        <begin position="763"/>
        <end position="777"/>
    </location>
</feature>
<dbReference type="GeneID" id="94293068"/>
<evidence type="ECO:0000313" key="3">
    <source>
        <dbReference type="EMBL" id="KAG5510151.1"/>
    </source>
</evidence>
<dbReference type="EMBL" id="JAFJZO010000011">
    <property type="protein sequence ID" value="KAG5510151.1"/>
    <property type="molecule type" value="Genomic_DNA"/>
</dbReference>
<feature type="domain" description="Starter acyltransferase (SAT)" evidence="2">
    <location>
        <begin position="986"/>
        <end position="1093"/>
    </location>
</feature>
<feature type="compositionally biased region" description="Polar residues" evidence="1">
    <location>
        <begin position="1124"/>
        <end position="1133"/>
    </location>
</feature>
<dbReference type="KEGG" id="phet:94293068"/>
<feature type="region of interest" description="Disordered" evidence="1">
    <location>
        <begin position="1124"/>
        <end position="1147"/>
    </location>
</feature>
<feature type="compositionally biased region" description="Basic and acidic residues" evidence="1">
    <location>
        <begin position="1854"/>
        <end position="1864"/>
    </location>
</feature>
<organism evidence="3 4">
    <name type="scientific">Porcisia hertigi</name>
    <dbReference type="NCBI Taxonomy" id="2761500"/>
    <lineage>
        <taxon>Eukaryota</taxon>
        <taxon>Discoba</taxon>
        <taxon>Euglenozoa</taxon>
        <taxon>Kinetoplastea</taxon>
        <taxon>Metakinetoplastina</taxon>
        <taxon>Trypanosomatida</taxon>
        <taxon>Trypanosomatidae</taxon>
        <taxon>Leishmaniinae</taxon>
        <taxon>Porcisia</taxon>
    </lineage>
</organism>
<dbReference type="Pfam" id="PF16073">
    <property type="entry name" value="SAT"/>
    <property type="match status" value="1"/>
</dbReference>
<feature type="region of interest" description="Disordered" evidence="1">
    <location>
        <begin position="1704"/>
        <end position="1729"/>
    </location>
</feature>
<protein>
    <recommendedName>
        <fullName evidence="2">Starter acyltransferase (SAT) domain-containing protein</fullName>
    </recommendedName>
</protein>
<proteinExistence type="predicted"/>
<keyword evidence="4" id="KW-1185">Reference proteome</keyword>
<evidence type="ECO:0000256" key="1">
    <source>
        <dbReference type="SAM" id="MobiDB-lite"/>
    </source>
</evidence>
<gene>
    <name evidence="3" type="ORF">JKF63_07047</name>
</gene>
<feature type="compositionally biased region" description="Low complexity" evidence="1">
    <location>
        <begin position="838"/>
        <end position="859"/>
    </location>
</feature>
<name>A0A836IEZ5_9TRYP</name>
<dbReference type="Proteomes" id="UP000674318">
    <property type="component" value="Unassembled WGS sequence"/>
</dbReference>
<accession>A0A836IEZ5</accession>
<feature type="compositionally biased region" description="Polar residues" evidence="1">
    <location>
        <begin position="1610"/>
        <end position="1621"/>
    </location>
</feature>
<feature type="compositionally biased region" description="Low complexity" evidence="1">
    <location>
        <begin position="8"/>
        <end position="18"/>
    </location>
</feature>
<dbReference type="OrthoDB" id="5417908at2759"/>
<comment type="caution">
    <text evidence="3">The sequence shown here is derived from an EMBL/GenBank/DDBJ whole genome shotgun (WGS) entry which is preliminary data.</text>
</comment>
<sequence>MNSSRDTPVQSQSSSPPVKSFAVPASAPGSTPPNTCFHFSSAHDVDGDGAVTASGVLHQLPCSTVSSEARTMTTSSFLPAGSVPKVVVRSASDLSSASVATTGEGHRASHLAALSAALTSARGVSPLTNVSLTGEAVASVVNEAMGSSFSHSPTRTHGWLAHQRRPRRMPHPFPTAPSNSPPLCARYSSGESVAIASDAPPGLQESAPPLAHLASPTADSTPLALPVCFHSLCHTTPPTVAATTPSSATVLQVPSSGPAPAVHCRGGNMAAALRGSPDALSSSAPPVTGTAVGNTGVSVALEASLAEGLRSTAARTVSSFSSYHTTRPGSPFTTSVLAQHCGADSSSSTVCHAESHVHLNANVGRGNEGMMPPVARRPLADAAVGDASRACGSVSRGAAVAKLADAAVHRRGSLEISSSHASVSGHTVPMANAGMRPDFMLSIPATNNVASATRGPVQCCLSSPLWSSVGLQNRQPEVLSGRDNSSVCSGTSNTHSGVLRDARSGGCGSHTERVVGSPLRFPFSGEFSKATATQEGPIKSSPAVFGRQPWSAVGRGSLAVGDGGAATSRAASGTVAESHGGTVGGDEHAGTVPLLPAAAAAASPAAARANEVNPTLLVLSGAPRVCNGECSGHHTTAATSRRGSLTRDSGCSSPVAQQAASYGRIYKRAPVADQFSPLTGCGKSARAVLAAAYDGANKSGSDMSKSWNASGSGGVAEAPQVPLTGTGAHRNPTHAFRVHRCHTVTATQRPQHERSSAASWTKATEEKTHDPCDEGVQKRQQQAWRMAPQSYPEPPAHPRDGPTVVASLQRFLSRIPTSSPLDQHHPQSRSRLGKGDGASLLHPLPSTSSPSLFASAATPSPAPLEVVPPPPPTFALFGALERLSRFSEMVQLCREHADVLDSFLDRFTLQLHRHSCTPPLLFSGASPARSQSLSPSSLAPSTAHDDVEFLRWHRIIMYLLRQPSEVMKVGVEFFSDAVNSWPLHMLYLTCCFYVAACERGFGALTTALSKGGIVCSGKGLFAALAVSMAQSEEELIRSTACMYRAAFYTGVLMRKRHQSFETETRLTTTGGFTLLVVNIPIITLRRLVARVNEGYDVFASMRDTYKENEAMRGSAWFSPNSNSTTLNSGTVSTLPGRRGARPYSPTSSCGYASVSSPLTRSMPHNPHSVIEVSRVISSRAAVLCGHPLDMLRLDTILTRFAEFNDLKIHKEYLPAGGPENSRFFNKHMAHELMGLWKARGVSFSLASVQLPLYSPVNGDSWTESLRMPFEHPAPPDTSTTTMASAHDSNAVFSSSATPPTEDYRDEWWMFSVAEAATCANQDLTYSLRHMRDGSVLLDFSTHAMRIGRLIAWTNKSITVLAVPENCHEASAMPPPRRSPKDEAVRNTMEKLAIINDVLREVGSNIEQPPDALANPSVELFTTFTELGLLEVLQGPQELAGACRSGAPMQAASTVLNERKGHQQRNSSTGAGDVASGVGVFSEACCAGREGAAHTPGEGHSGGVFSTAPAAGRRVKTNTAAPVWKSSSGNNATANILATENPLNITHSIGNRHTNSLSLSSTHGVGGSSGLANALDRSMETSGCPDRHVEAGGAAEVPMNVFPGGNTASAVPSGHALTSSTPVQPPAPPFTSSSPAAVRATRLLPPSVVHGDRLLGSSTATGATHLFLDMTMMSMTPPNSVPSTVPGDNTGATHAGLDIHPKSQSVTYTADDDDDGCTSRMRSNSRDAGAHEHVAAASNTSGVLSGLECELWHTVSPIGGSDASSEQRTPTTKTISAGAVASMQLNVEEASVVGGVSLSAPPMPLLPVPQVACPQPTSLSGVRRCDSAVVISASLREAPAPAFFFPSDGFMRRESEPELASEHRIPSIRSRRSSSHLQVPDTDFSLQMRGRRYEAPAEGDHPHFSRGDIFALDKDGAASAAVSCLPGPPPSPAAGCLPLSQYENEFVLRRSNDHVGIVNVYQVSALIKYYEMQFNCVLCDGAVLFAGLLKKKSGMAFPSYTLLLCPTVFSLLELWDGYEFEELWKRSLGAPVCSRITSPISAGLV</sequence>
<evidence type="ECO:0000259" key="2">
    <source>
        <dbReference type="Pfam" id="PF16073"/>
    </source>
</evidence>
<dbReference type="RefSeq" id="XP_067759000.1">
    <property type="nucleotide sequence ID" value="XM_067902991.1"/>
</dbReference>
<feature type="region of interest" description="Disordered" evidence="1">
    <location>
        <begin position="744"/>
        <end position="802"/>
    </location>
</feature>
<evidence type="ECO:0000313" key="4">
    <source>
        <dbReference type="Proteomes" id="UP000674318"/>
    </source>
</evidence>
<feature type="compositionally biased region" description="Low complexity" evidence="1">
    <location>
        <begin position="565"/>
        <end position="574"/>
    </location>
</feature>
<feature type="region of interest" description="Disordered" evidence="1">
    <location>
        <begin position="1854"/>
        <end position="1880"/>
    </location>
</feature>
<dbReference type="InterPro" id="IPR001227">
    <property type="entry name" value="Ac_transferase_dom_sf"/>
</dbReference>
<feature type="region of interest" description="Disordered" evidence="1">
    <location>
        <begin position="1610"/>
        <end position="1633"/>
    </location>
</feature>
<feature type="region of interest" description="Disordered" evidence="1">
    <location>
        <begin position="1"/>
        <end position="27"/>
    </location>
</feature>